<reference evidence="2 3" key="1">
    <citation type="submission" date="2022-03" db="EMBL/GenBank/DDBJ databases">
        <title>Parabacteroides sp. nov. isolated from swine feces.</title>
        <authorList>
            <person name="Bak J.E."/>
        </authorList>
    </citation>
    <scope>NUCLEOTIDE SEQUENCE [LARGE SCALE GENOMIC DNA]</scope>
    <source>
        <strain evidence="2 3">AGMB00274</strain>
    </source>
</reference>
<evidence type="ECO:0000313" key="2">
    <source>
        <dbReference type="EMBL" id="MCJ2382072.1"/>
    </source>
</evidence>
<sequence>MGKKQNKKINNSQNYQSGLYSMIEYPEPDGKSTRHRPRRNNPWGNLMEEDTYQEDSYNSSNYDYSDSDYEDDHDNFYSNNHYD</sequence>
<feature type="region of interest" description="Disordered" evidence="1">
    <location>
        <begin position="1"/>
        <end position="83"/>
    </location>
</feature>
<organism evidence="2 3">
    <name type="scientific">Parabacteroides faecalis</name>
    <dbReference type="NCBI Taxonomy" id="2924040"/>
    <lineage>
        <taxon>Bacteria</taxon>
        <taxon>Pseudomonadati</taxon>
        <taxon>Bacteroidota</taxon>
        <taxon>Bacteroidia</taxon>
        <taxon>Bacteroidales</taxon>
        <taxon>Tannerellaceae</taxon>
        <taxon>Parabacteroides</taxon>
    </lineage>
</organism>
<name>A0ABT0C4Z9_9BACT</name>
<evidence type="ECO:0000313" key="3">
    <source>
        <dbReference type="Proteomes" id="UP001165444"/>
    </source>
</evidence>
<protein>
    <submittedName>
        <fullName evidence="2">Uncharacterized protein</fullName>
    </submittedName>
</protein>
<keyword evidence="3" id="KW-1185">Reference proteome</keyword>
<dbReference type="EMBL" id="JAKZMM010000054">
    <property type="protein sequence ID" value="MCJ2382072.1"/>
    <property type="molecule type" value="Genomic_DNA"/>
</dbReference>
<evidence type="ECO:0000256" key="1">
    <source>
        <dbReference type="SAM" id="MobiDB-lite"/>
    </source>
</evidence>
<dbReference type="Proteomes" id="UP001165444">
    <property type="component" value="Unassembled WGS sequence"/>
</dbReference>
<feature type="compositionally biased region" description="Low complexity" evidence="1">
    <location>
        <begin position="55"/>
        <end position="64"/>
    </location>
</feature>
<proteinExistence type="predicted"/>
<dbReference type="RefSeq" id="WP_243326432.1">
    <property type="nucleotide sequence ID" value="NZ_JAKZMM010000054.1"/>
</dbReference>
<gene>
    <name evidence="2" type="ORF">MUN53_15900</name>
</gene>
<comment type="caution">
    <text evidence="2">The sequence shown here is derived from an EMBL/GenBank/DDBJ whole genome shotgun (WGS) entry which is preliminary data.</text>
</comment>
<accession>A0ABT0C4Z9</accession>